<name>A0AA35P3Q4_9SAUR</name>
<dbReference type="Proteomes" id="UP001178461">
    <property type="component" value="Chromosome 5"/>
</dbReference>
<gene>
    <name evidence="2" type="ORF">PODLI_1B040886</name>
</gene>
<dbReference type="AlphaFoldDB" id="A0AA35P3Q4"/>
<dbReference type="Pfam" id="PF15854">
    <property type="entry name" value="GPR15L"/>
    <property type="match status" value="1"/>
</dbReference>
<dbReference type="GO" id="GO:0001664">
    <property type="term" value="F:G protein-coupled receptor binding"/>
    <property type="evidence" value="ECO:0007669"/>
    <property type="project" value="InterPro"/>
</dbReference>
<reference evidence="2" key="1">
    <citation type="submission" date="2022-12" db="EMBL/GenBank/DDBJ databases">
        <authorList>
            <person name="Alioto T."/>
            <person name="Alioto T."/>
            <person name="Gomez Garrido J."/>
        </authorList>
    </citation>
    <scope>NUCLEOTIDE SEQUENCE</scope>
</reference>
<keyword evidence="1" id="KW-0732">Signal</keyword>
<evidence type="ECO:0000313" key="2">
    <source>
        <dbReference type="EMBL" id="CAI5774416.1"/>
    </source>
</evidence>
<sequence>MNFLKLLGFLAILILCLGTFSAESAGPKSRRICCHKMKTAHHKRKINTRSAKRHNCVPCQRSRHPNIPLPVGPLPLN</sequence>
<keyword evidence="3" id="KW-1185">Reference proteome</keyword>
<organism evidence="2 3">
    <name type="scientific">Podarcis lilfordi</name>
    <name type="common">Lilford's wall lizard</name>
    <dbReference type="NCBI Taxonomy" id="74358"/>
    <lineage>
        <taxon>Eukaryota</taxon>
        <taxon>Metazoa</taxon>
        <taxon>Chordata</taxon>
        <taxon>Craniata</taxon>
        <taxon>Vertebrata</taxon>
        <taxon>Euteleostomi</taxon>
        <taxon>Lepidosauria</taxon>
        <taxon>Squamata</taxon>
        <taxon>Bifurcata</taxon>
        <taxon>Unidentata</taxon>
        <taxon>Episquamata</taxon>
        <taxon>Laterata</taxon>
        <taxon>Lacertibaenia</taxon>
        <taxon>Lacertidae</taxon>
        <taxon>Podarcis</taxon>
    </lineage>
</organism>
<feature type="signal peptide" evidence="1">
    <location>
        <begin position="1"/>
        <end position="18"/>
    </location>
</feature>
<feature type="chain" id="PRO_5041454114" evidence="1">
    <location>
        <begin position="19"/>
        <end position="77"/>
    </location>
</feature>
<protein>
    <submittedName>
        <fullName evidence="2">Uncharacterized protein</fullName>
    </submittedName>
</protein>
<evidence type="ECO:0000313" key="3">
    <source>
        <dbReference type="Proteomes" id="UP001178461"/>
    </source>
</evidence>
<accession>A0AA35P3Q4</accession>
<evidence type="ECO:0000256" key="1">
    <source>
        <dbReference type="SAM" id="SignalP"/>
    </source>
</evidence>
<proteinExistence type="predicted"/>
<dbReference type="EMBL" id="OX395130">
    <property type="protein sequence ID" value="CAI5774416.1"/>
    <property type="molecule type" value="Genomic_DNA"/>
</dbReference>
<dbReference type="InterPro" id="IPR031713">
    <property type="entry name" value="GPR15L"/>
</dbReference>